<dbReference type="Proteomes" id="UP000696294">
    <property type="component" value="Unassembled WGS sequence"/>
</dbReference>
<name>A0ABX1BRC4_9ACTN</name>
<dbReference type="InterPro" id="IPR032710">
    <property type="entry name" value="NTF2-like_dom_sf"/>
</dbReference>
<dbReference type="Gene3D" id="3.10.450.50">
    <property type="match status" value="1"/>
</dbReference>
<dbReference type="InterPro" id="IPR037401">
    <property type="entry name" value="SnoaL-like"/>
</dbReference>
<proteinExistence type="predicted"/>
<protein>
    <submittedName>
        <fullName evidence="3">SnoaL-like domain-containing protein</fullName>
    </submittedName>
</protein>
<evidence type="ECO:0000313" key="3">
    <source>
        <dbReference type="EMBL" id="NJP97728.1"/>
    </source>
</evidence>
<dbReference type="EMBL" id="JAATEP010000072">
    <property type="protein sequence ID" value="NJP97728.1"/>
    <property type="molecule type" value="Genomic_DNA"/>
</dbReference>
<feature type="domain" description="SnoaL-like" evidence="2">
    <location>
        <begin position="15"/>
        <end position="122"/>
    </location>
</feature>
<organism evidence="3 4">
    <name type="scientific">Nonomuraea composti</name>
    <dbReference type="NCBI Taxonomy" id="2720023"/>
    <lineage>
        <taxon>Bacteria</taxon>
        <taxon>Bacillati</taxon>
        <taxon>Actinomycetota</taxon>
        <taxon>Actinomycetes</taxon>
        <taxon>Streptosporangiales</taxon>
        <taxon>Streptosporangiaceae</taxon>
        <taxon>Nonomuraea</taxon>
    </lineage>
</organism>
<comment type="caution">
    <text evidence="3">The sequence shown here is derived from an EMBL/GenBank/DDBJ whole genome shotgun (WGS) entry which is preliminary data.</text>
</comment>
<dbReference type="RefSeq" id="WP_168020393.1">
    <property type="nucleotide sequence ID" value="NZ_JAATEP010000072.1"/>
</dbReference>
<evidence type="ECO:0000313" key="4">
    <source>
        <dbReference type="Proteomes" id="UP000696294"/>
    </source>
</evidence>
<dbReference type="PANTHER" id="PTHR41252:SF1">
    <property type="entry name" value="BLR2505 PROTEIN"/>
    <property type="match status" value="1"/>
</dbReference>
<sequence>MSTASNKQFVIDAWKVFATRDADQVRALFMPDAEWMAPAGNATSRAIDGTHHLVGRDRIVRFLTEEFSTVFVDNVFLEFSGFYADGDTVIVEVRLQATLGHGGHYDNEYCFIFELEAGLIKRVREYMDTQRGAAWFRSPSPADGKHHPGLSPSISSPAEAVDDMLGVSEKESASHAESVSGA</sequence>
<dbReference type="SUPFAM" id="SSF54427">
    <property type="entry name" value="NTF2-like"/>
    <property type="match status" value="1"/>
</dbReference>
<reference evidence="3 4" key="1">
    <citation type="submission" date="2020-03" db="EMBL/GenBank/DDBJ databases">
        <title>WGS of actinomycetes isolated from Thailand.</title>
        <authorList>
            <person name="Thawai C."/>
        </authorList>
    </citation>
    <scope>NUCLEOTIDE SEQUENCE [LARGE SCALE GENOMIC DNA]</scope>
    <source>
        <strain evidence="3 4">FMUSA5-5</strain>
    </source>
</reference>
<dbReference type="Pfam" id="PF12680">
    <property type="entry name" value="SnoaL_2"/>
    <property type="match status" value="1"/>
</dbReference>
<gene>
    <name evidence="3" type="ORF">HCN51_51330</name>
</gene>
<feature type="region of interest" description="Disordered" evidence="1">
    <location>
        <begin position="137"/>
        <end position="182"/>
    </location>
</feature>
<dbReference type="PANTHER" id="PTHR41252">
    <property type="entry name" value="BLR2505 PROTEIN"/>
    <property type="match status" value="1"/>
</dbReference>
<keyword evidence="4" id="KW-1185">Reference proteome</keyword>
<evidence type="ECO:0000259" key="2">
    <source>
        <dbReference type="Pfam" id="PF12680"/>
    </source>
</evidence>
<accession>A0ABX1BRC4</accession>
<evidence type="ECO:0000256" key="1">
    <source>
        <dbReference type="SAM" id="MobiDB-lite"/>
    </source>
</evidence>